<dbReference type="PANTHER" id="PTHR31896">
    <property type="entry name" value="FAMILY REGULATORY PROTEIN, PUTATIVE (AFU_ORTHOLOGUE AFUA_3G14730)-RELATED"/>
    <property type="match status" value="1"/>
</dbReference>
<keyword evidence="1" id="KW-0808">Transferase</keyword>
<dbReference type="EnsemblPlants" id="AUR62018679-RA">
    <property type="protein sequence ID" value="AUR62018679-RA:cds"/>
    <property type="gene ID" value="AUR62018679"/>
</dbReference>
<reference evidence="2" key="2">
    <citation type="submission" date="2021-03" db="UniProtKB">
        <authorList>
            <consortium name="EnsemblPlants"/>
        </authorList>
    </citation>
    <scope>IDENTIFICATION</scope>
</reference>
<keyword evidence="3" id="KW-1185">Reference proteome</keyword>
<evidence type="ECO:0000313" key="3">
    <source>
        <dbReference type="Proteomes" id="UP000596660"/>
    </source>
</evidence>
<dbReference type="AlphaFoldDB" id="A0A803LTY5"/>
<dbReference type="GO" id="GO:0016740">
    <property type="term" value="F:transferase activity"/>
    <property type="evidence" value="ECO:0007669"/>
    <property type="project" value="UniProtKB-KW"/>
</dbReference>
<proteinExistence type="predicted"/>
<dbReference type="Gene3D" id="3.30.559.10">
    <property type="entry name" value="Chloramphenicol acetyltransferase-like domain"/>
    <property type="match status" value="1"/>
</dbReference>
<dbReference type="Gramene" id="AUR62018679-RA">
    <property type="protein sequence ID" value="AUR62018679-RA:cds"/>
    <property type="gene ID" value="AUR62018679"/>
</dbReference>
<sequence>MREPDFPLIKCISENFIKPKHEVEESKQPYHLTPHDLLVLTAHHIQFGLLFTRPSHIKNQVFSIHLFLESLKESFSRTLVHFYPLAGQFVTKVDEDKHESVVYVDCNKGPGARFIHATLDITISDVLSPKDVPLVVQSLFDLNEEYVNYDGSSKPLLSIQVTELLDGIFIACSVNHCITDGTSYWHFWNVWSKIHQGNGKDTICELDLPVYTRWSPDGRAPGRAIAFRSGYGNSKDTGLVFACQGSEGGGSVDLEICLTPDSMDALESDKEFMAFVSQP</sequence>
<dbReference type="PANTHER" id="PTHR31896:SF12">
    <property type="entry name" value="HXXXD-TYPE ACYL-TRANSFERASE FAMILY PROTEIN"/>
    <property type="match status" value="1"/>
</dbReference>
<dbReference type="Proteomes" id="UP000596660">
    <property type="component" value="Unplaced"/>
</dbReference>
<organism evidence="2 3">
    <name type="scientific">Chenopodium quinoa</name>
    <name type="common">Quinoa</name>
    <dbReference type="NCBI Taxonomy" id="63459"/>
    <lineage>
        <taxon>Eukaryota</taxon>
        <taxon>Viridiplantae</taxon>
        <taxon>Streptophyta</taxon>
        <taxon>Embryophyta</taxon>
        <taxon>Tracheophyta</taxon>
        <taxon>Spermatophyta</taxon>
        <taxon>Magnoliopsida</taxon>
        <taxon>eudicotyledons</taxon>
        <taxon>Gunneridae</taxon>
        <taxon>Pentapetalae</taxon>
        <taxon>Caryophyllales</taxon>
        <taxon>Chenopodiaceae</taxon>
        <taxon>Chenopodioideae</taxon>
        <taxon>Atripliceae</taxon>
        <taxon>Chenopodium</taxon>
    </lineage>
</organism>
<protein>
    <recommendedName>
        <fullName evidence="4">HXXXD-type acyl-transferase family protein</fullName>
    </recommendedName>
</protein>
<reference evidence="2" key="1">
    <citation type="journal article" date="2017" name="Nature">
        <title>The genome of Chenopodium quinoa.</title>
        <authorList>
            <person name="Jarvis D.E."/>
            <person name="Ho Y.S."/>
            <person name="Lightfoot D.J."/>
            <person name="Schmoeckel S.M."/>
            <person name="Li B."/>
            <person name="Borm T.J.A."/>
            <person name="Ohyanagi H."/>
            <person name="Mineta K."/>
            <person name="Michell C.T."/>
            <person name="Saber N."/>
            <person name="Kharbatia N.M."/>
            <person name="Rupper R.R."/>
            <person name="Sharp A.R."/>
            <person name="Dally N."/>
            <person name="Boughton B.A."/>
            <person name="Woo Y.H."/>
            <person name="Gao G."/>
            <person name="Schijlen E.G.W.M."/>
            <person name="Guo X."/>
            <person name="Momin A.A."/>
            <person name="Negrao S."/>
            <person name="Al-Babili S."/>
            <person name="Gehring C."/>
            <person name="Roessner U."/>
            <person name="Jung C."/>
            <person name="Murphy K."/>
            <person name="Arold S.T."/>
            <person name="Gojobori T."/>
            <person name="van der Linden C.G."/>
            <person name="van Loo E.N."/>
            <person name="Jellen E.N."/>
            <person name="Maughan P.J."/>
            <person name="Tester M."/>
        </authorList>
    </citation>
    <scope>NUCLEOTIDE SEQUENCE [LARGE SCALE GENOMIC DNA]</scope>
    <source>
        <strain evidence="2">cv. PI 614886</strain>
    </source>
</reference>
<dbReference type="InterPro" id="IPR051283">
    <property type="entry name" value="Sec_Metabolite_Acyltrans"/>
</dbReference>
<evidence type="ECO:0000313" key="2">
    <source>
        <dbReference type="EnsemblPlants" id="AUR62018679-RA:cds"/>
    </source>
</evidence>
<evidence type="ECO:0008006" key="4">
    <source>
        <dbReference type="Google" id="ProtNLM"/>
    </source>
</evidence>
<dbReference type="OMA" id="PAIKMEG"/>
<name>A0A803LTY5_CHEQI</name>
<dbReference type="InterPro" id="IPR023213">
    <property type="entry name" value="CAT-like_dom_sf"/>
</dbReference>
<dbReference type="Pfam" id="PF02458">
    <property type="entry name" value="Transferase"/>
    <property type="match status" value="1"/>
</dbReference>
<accession>A0A803LTY5</accession>
<evidence type="ECO:0000256" key="1">
    <source>
        <dbReference type="ARBA" id="ARBA00022679"/>
    </source>
</evidence>